<dbReference type="RefSeq" id="WP_380640413.1">
    <property type="nucleotide sequence ID" value="NZ_JBHSQO010000041.1"/>
</dbReference>
<dbReference type="Proteomes" id="UP001596220">
    <property type="component" value="Unassembled WGS sequence"/>
</dbReference>
<comment type="caution">
    <text evidence="3">The sequence shown here is derived from an EMBL/GenBank/DDBJ whole genome shotgun (WGS) entry which is preliminary data.</text>
</comment>
<feature type="transmembrane region" description="Helical" evidence="2">
    <location>
        <begin position="177"/>
        <end position="196"/>
    </location>
</feature>
<name>A0ABW1PCN7_9PSEU</name>
<keyword evidence="2" id="KW-0472">Membrane</keyword>
<evidence type="ECO:0000256" key="1">
    <source>
        <dbReference type="SAM" id="MobiDB-lite"/>
    </source>
</evidence>
<protein>
    <submittedName>
        <fullName evidence="3">Uncharacterized protein</fullName>
    </submittedName>
</protein>
<reference evidence="4" key="1">
    <citation type="journal article" date="2019" name="Int. J. Syst. Evol. Microbiol.">
        <title>The Global Catalogue of Microorganisms (GCM) 10K type strain sequencing project: providing services to taxonomists for standard genome sequencing and annotation.</title>
        <authorList>
            <consortium name="The Broad Institute Genomics Platform"/>
            <consortium name="The Broad Institute Genome Sequencing Center for Infectious Disease"/>
            <person name="Wu L."/>
            <person name="Ma J."/>
        </authorList>
    </citation>
    <scope>NUCLEOTIDE SEQUENCE [LARGE SCALE GENOMIC DNA]</scope>
    <source>
        <strain evidence="4">CGMCC 4.7246</strain>
    </source>
</reference>
<feature type="region of interest" description="Disordered" evidence="1">
    <location>
        <begin position="1"/>
        <end position="20"/>
    </location>
</feature>
<keyword evidence="2" id="KW-1133">Transmembrane helix</keyword>
<feature type="transmembrane region" description="Helical" evidence="2">
    <location>
        <begin position="148"/>
        <end position="171"/>
    </location>
</feature>
<proteinExistence type="predicted"/>
<feature type="compositionally biased region" description="Basic and acidic residues" evidence="1">
    <location>
        <begin position="10"/>
        <end position="20"/>
    </location>
</feature>
<gene>
    <name evidence="3" type="ORF">ACFP3R_28960</name>
</gene>
<evidence type="ECO:0000313" key="3">
    <source>
        <dbReference type="EMBL" id="MFC6093321.1"/>
    </source>
</evidence>
<keyword evidence="4" id="KW-1185">Reference proteome</keyword>
<keyword evidence="2" id="KW-0812">Transmembrane</keyword>
<accession>A0ABW1PCN7</accession>
<evidence type="ECO:0000313" key="4">
    <source>
        <dbReference type="Proteomes" id="UP001596220"/>
    </source>
</evidence>
<evidence type="ECO:0000256" key="2">
    <source>
        <dbReference type="SAM" id="Phobius"/>
    </source>
</evidence>
<dbReference type="EMBL" id="JBHSQO010000041">
    <property type="protein sequence ID" value="MFC6093321.1"/>
    <property type="molecule type" value="Genomic_DNA"/>
</dbReference>
<sequence>MPVNGPIERAPGERVPGEREELRERLAALAARPTDPADDAAARSRAALADAFVPGRAATAVERVRRELGRTGPTPVLRDHLAIALAARSTEVRDVAEDGALVITDRGQLDACRVLAREVLDLRPHPDLAAFAADLLDRLERAERWRWVAPDSVLGAAVVALAVLVLPFVGAAVGDPAVTAGGVGVGAALVFGWVLAHRRRRWAADARRPLRRPGP</sequence>
<organism evidence="3 4">
    <name type="scientific">Saccharothrix lopnurensis</name>
    <dbReference type="NCBI Taxonomy" id="1670621"/>
    <lineage>
        <taxon>Bacteria</taxon>
        <taxon>Bacillati</taxon>
        <taxon>Actinomycetota</taxon>
        <taxon>Actinomycetes</taxon>
        <taxon>Pseudonocardiales</taxon>
        <taxon>Pseudonocardiaceae</taxon>
        <taxon>Saccharothrix</taxon>
    </lineage>
</organism>